<dbReference type="EMBL" id="DWUY01000155">
    <property type="protein sequence ID" value="HJD28711.1"/>
    <property type="molecule type" value="Genomic_DNA"/>
</dbReference>
<gene>
    <name evidence="2" type="ORF">H9914_06930</name>
</gene>
<feature type="transmembrane region" description="Helical" evidence="1">
    <location>
        <begin position="51"/>
        <end position="73"/>
    </location>
</feature>
<feature type="transmembrane region" description="Helical" evidence="1">
    <location>
        <begin position="22"/>
        <end position="45"/>
    </location>
</feature>
<dbReference type="AlphaFoldDB" id="A0A9D2QWP3"/>
<dbReference type="Proteomes" id="UP000823892">
    <property type="component" value="Unassembled WGS sequence"/>
</dbReference>
<evidence type="ECO:0000313" key="2">
    <source>
        <dbReference type="EMBL" id="HJD28711.1"/>
    </source>
</evidence>
<comment type="caution">
    <text evidence="2">The sequence shown here is derived from an EMBL/GenBank/DDBJ whole genome shotgun (WGS) entry which is preliminary data.</text>
</comment>
<feature type="non-terminal residue" evidence="2">
    <location>
        <position position="1"/>
    </location>
</feature>
<evidence type="ECO:0000256" key="1">
    <source>
        <dbReference type="SAM" id="Phobius"/>
    </source>
</evidence>
<keyword evidence="1" id="KW-0812">Transmembrane</keyword>
<keyword evidence="1" id="KW-1133">Transmembrane helix</keyword>
<keyword evidence="1" id="KW-0472">Membrane</keyword>
<proteinExistence type="predicted"/>
<evidence type="ECO:0000313" key="3">
    <source>
        <dbReference type="Proteomes" id="UP000823892"/>
    </source>
</evidence>
<sequence length="90" mass="9696">LYTPPCFAALGAMNSEMKSGKWLFGGICLQLATGYTVAFLVYQIGTLATTGALGTAFVPGLIAIFVFAAIIIWRIRKSDQEFTAEYSLHA</sequence>
<protein>
    <submittedName>
        <fullName evidence="2">Ferrous iron transporter B</fullName>
    </submittedName>
</protein>
<name>A0A9D2QWP3_9FIRM</name>
<accession>A0A9D2QWP3</accession>
<reference evidence="2" key="2">
    <citation type="submission" date="2021-04" db="EMBL/GenBank/DDBJ databases">
        <authorList>
            <person name="Gilroy R."/>
        </authorList>
    </citation>
    <scope>NUCLEOTIDE SEQUENCE</scope>
    <source>
        <strain evidence="2">ChiBcec6-4105</strain>
    </source>
</reference>
<organism evidence="2 3">
    <name type="scientific">Candidatus Blautia avicola</name>
    <dbReference type="NCBI Taxonomy" id="2838483"/>
    <lineage>
        <taxon>Bacteria</taxon>
        <taxon>Bacillati</taxon>
        <taxon>Bacillota</taxon>
        <taxon>Clostridia</taxon>
        <taxon>Lachnospirales</taxon>
        <taxon>Lachnospiraceae</taxon>
        <taxon>Blautia</taxon>
    </lineage>
</organism>
<reference evidence="2" key="1">
    <citation type="journal article" date="2021" name="PeerJ">
        <title>Extensive microbial diversity within the chicken gut microbiome revealed by metagenomics and culture.</title>
        <authorList>
            <person name="Gilroy R."/>
            <person name="Ravi A."/>
            <person name="Getino M."/>
            <person name="Pursley I."/>
            <person name="Horton D.L."/>
            <person name="Alikhan N.F."/>
            <person name="Baker D."/>
            <person name="Gharbi K."/>
            <person name="Hall N."/>
            <person name="Watson M."/>
            <person name="Adriaenssens E.M."/>
            <person name="Foster-Nyarko E."/>
            <person name="Jarju S."/>
            <person name="Secka A."/>
            <person name="Antonio M."/>
            <person name="Oren A."/>
            <person name="Chaudhuri R.R."/>
            <person name="La Ragione R."/>
            <person name="Hildebrand F."/>
            <person name="Pallen M.J."/>
        </authorList>
    </citation>
    <scope>NUCLEOTIDE SEQUENCE</scope>
    <source>
        <strain evidence="2">ChiBcec6-4105</strain>
    </source>
</reference>